<reference evidence="1 2" key="1">
    <citation type="submission" date="2015-11" db="EMBL/GenBank/DDBJ databases">
        <title>Permanent draft genome of Psychrobacter piscatorii LQ58.</title>
        <authorList>
            <person name="Zhou M."/>
            <person name="Dong B."/>
            <person name="Liu Q."/>
        </authorList>
    </citation>
    <scope>NUCLEOTIDE SEQUENCE [LARGE SCALE GENOMIC DNA]</scope>
    <source>
        <strain evidence="1 2">LQ58</strain>
    </source>
</reference>
<dbReference type="InterPro" id="IPR016893">
    <property type="entry name" value="UCP028589"/>
</dbReference>
<keyword evidence="2" id="KW-1185">Reference proteome</keyword>
<proteinExistence type="predicted"/>
<accession>A0A0T6DU29</accession>
<organism evidence="1 2">
    <name type="scientific">Psychrobacter piscatorii</name>
    <dbReference type="NCBI Taxonomy" id="554343"/>
    <lineage>
        <taxon>Bacteria</taxon>
        <taxon>Pseudomonadati</taxon>
        <taxon>Pseudomonadota</taxon>
        <taxon>Gammaproteobacteria</taxon>
        <taxon>Moraxellales</taxon>
        <taxon>Moraxellaceae</taxon>
        <taxon>Psychrobacter</taxon>
    </lineage>
</organism>
<gene>
    <name evidence="1" type="ORF">AS194_05055</name>
</gene>
<dbReference type="STRING" id="554343.AS194_05055"/>
<dbReference type="PIRSF" id="PIRSF028589">
    <property type="entry name" value="UCP028589"/>
    <property type="match status" value="1"/>
</dbReference>
<comment type="caution">
    <text evidence="1">The sequence shown here is derived from an EMBL/GenBank/DDBJ whole genome shotgun (WGS) entry which is preliminary data.</text>
</comment>
<dbReference type="AlphaFoldDB" id="A0A0T6DU29"/>
<sequence length="248" mass="27416">MADKQQSHAFIGNGKVYFTAVKNGVEGKPFWVGVASAAAFNHSVENESELKEYHSGKNQTWDKSEGDKSATFSLTLNERRVEAMQAALQAKVTEVTTGTVSAEEHEVDAIGDILFLKHKNVSDVVITDSTTATPLALVEGIDYTIDEKYGTLEMTHVQTITSPIKVAYSYGTATVMKPMTDDVDYYRIRVNGLNKVGQKDKQVVTAYRAKLSPADAYDLIGDDFSEMELEADLMYDEAEEAMYEIVKL</sequence>
<dbReference type="RefSeq" id="WP_058023934.1">
    <property type="nucleotide sequence ID" value="NZ_LNDJ01000047.1"/>
</dbReference>
<dbReference type="EMBL" id="LNDJ01000047">
    <property type="protein sequence ID" value="KRU23299.1"/>
    <property type="molecule type" value="Genomic_DNA"/>
</dbReference>
<name>A0A0T6DU29_9GAMM</name>
<evidence type="ECO:0000313" key="2">
    <source>
        <dbReference type="Proteomes" id="UP000051202"/>
    </source>
</evidence>
<dbReference type="Proteomes" id="UP000051202">
    <property type="component" value="Unassembled WGS sequence"/>
</dbReference>
<protein>
    <submittedName>
        <fullName evidence="1">Uncharacterized protein</fullName>
    </submittedName>
</protein>
<evidence type="ECO:0000313" key="1">
    <source>
        <dbReference type="EMBL" id="KRU23299.1"/>
    </source>
</evidence>